<evidence type="ECO:0000256" key="2">
    <source>
        <dbReference type="SAM" id="Phobius"/>
    </source>
</evidence>
<feature type="region of interest" description="Disordered" evidence="1">
    <location>
        <begin position="82"/>
        <end position="105"/>
    </location>
</feature>
<gene>
    <name evidence="3" type="ORF">HPB48_018496</name>
</gene>
<evidence type="ECO:0000313" key="4">
    <source>
        <dbReference type="Proteomes" id="UP000821853"/>
    </source>
</evidence>
<comment type="caution">
    <text evidence="3">The sequence shown here is derived from an EMBL/GenBank/DDBJ whole genome shotgun (WGS) entry which is preliminary data.</text>
</comment>
<accession>A0A9J6GE60</accession>
<name>A0A9J6GE60_HAELO</name>
<keyword evidence="2" id="KW-1133">Transmembrane helix</keyword>
<keyword evidence="2" id="KW-0472">Membrane</keyword>
<dbReference type="AlphaFoldDB" id="A0A9J6GE60"/>
<protein>
    <submittedName>
        <fullName evidence="3">Uncharacterized protein</fullName>
    </submittedName>
</protein>
<keyword evidence="2" id="KW-0812">Transmembrane</keyword>
<evidence type="ECO:0000313" key="3">
    <source>
        <dbReference type="EMBL" id="KAH9373087.1"/>
    </source>
</evidence>
<dbReference type="EMBL" id="JABSTR010000006">
    <property type="protein sequence ID" value="KAH9373087.1"/>
    <property type="molecule type" value="Genomic_DNA"/>
</dbReference>
<evidence type="ECO:0000256" key="1">
    <source>
        <dbReference type="SAM" id="MobiDB-lite"/>
    </source>
</evidence>
<organism evidence="3 4">
    <name type="scientific">Haemaphysalis longicornis</name>
    <name type="common">Bush tick</name>
    <dbReference type="NCBI Taxonomy" id="44386"/>
    <lineage>
        <taxon>Eukaryota</taxon>
        <taxon>Metazoa</taxon>
        <taxon>Ecdysozoa</taxon>
        <taxon>Arthropoda</taxon>
        <taxon>Chelicerata</taxon>
        <taxon>Arachnida</taxon>
        <taxon>Acari</taxon>
        <taxon>Parasitiformes</taxon>
        <taxon>Ixodida</taxon>
        <taxon>Ixodoidea</taxon>
        <taxon>Ixodidae</taxon>
        <taxon>Haemaphysalinae</taxon>
        <taxon>Haemaphysalis</taxon>
    </lineage>
</organism>
<sequence length="105" mass="11946">MAFTLMAVFNFFCLLIFVSQIVVVNIISADRCNKFDTYLFLGQPSSDPTHPDHIASVFPYRVHGNLEQKLTRFNRALKKQRLEPALGDSRSPPDDSADQKTTKRT</sequence>
<feature type="compositionally biased region" description="Basic and acidic residues" evidence="1">
    <location>
        <begin position="91"/>
        <end position="105"/>
    </location>
</feature>
<reference evidence="3 4" key="1">
    <citation type="journal article" date="2020" name="Cell">
        <title>Large-Scale Comparative Analyses of Tick Genomes Elucidate Their Genetic Diversity and Vector Capacities.</title>
        <authorList>
            <consortium name="Tick Genome and Microbiome Consortium (TIGMIC)"/>
            <person name="Jia N."/>
            <person name="Wang J."/>
            <person name="Shi W."/>
            <person name="Du L."/>
            <person name="Sun Y."/>
            <person name="Zhan W."/>
            <person name="Jiang J.F."/>
            <person name="Wang Q."/>
            <person name="Zhang B."/>
            <person name="Ji P."/>
            <person name="Bell-Sakyi L."/>
            <person name="Cui X.M."/>
            <person name="Yuan T.T."/>
            <person name="Jiang B.G."/>
            <person name="Yang W.F."/>
            <person name="Lam T.T."/>
            <person name="Chang Q.C."/>
            <person name="Ding S.J."/>
            <person name="Wang X.J."/>
            <person name="Zhu J.G."/>
            <person name="Ruan X.D."/>
            <person name="Zhao L."/>
            <person name="Wei J.T."/>
            <person name="Ye R.Z."/>
            <person name="Que T.C."/>
            <person name="Du C.H."/>
            <person name="Zhou Y.H."/>
            <person name="Cheng J.X."/>
            <person name="Dai P.F."/>
            <person name="Guo W.B."/>
            <person name="Han X.H."/>
            <person name="Huang E.J."/>
            <person name="Li L.F."/>
            <person name="Wei W."/>
            <person name="Gao Y.C."/>
            <person name="Liu J.Z."/>
            <person name="Shao H.Z."/>
            <person name="Wang X."/>
            <person name="Wang C.C."/>
            <person name="Yang T.C."/>
            <person name="Huo Q.B."/>
            <person name="Li W."/>
            <person name="Chen H.Y."/>
            <person name="Chen S.E."/>
            <person name="Zhou L.G."/>
            <person name="Ni X.B."/>
            <person name="Tian J.H."/>
            <person name="Sheng Y."/>
            <person name="Liu T."/>
            <person name="Pan Y.S."/>
            <person name="Xia L.Y."/>
            <person name="Li J."/>
            <person name="Zhao F."/>
            <person name="Cao W.C."/>
        </authorList>
    </citation>
    <scope>NUCLEOTIDE SEQUENCE [LARGE SCALE GENOMIC DNA]</scope>
    <source>
        <strain evidence="3">HaeL-2018</strain>
    </source>
</reference>
<feature type="transmembrane region" description="Helical" evidence="2">
    <location>
        <begin position="6"/>
        <end position="27"/>
    </location>
</feature>
<dbReference type="VEuPathDB" id="VectorBase:HLOH_055613"/>
<keyword evidence="4" id="KW-1185">Reference proteome</keyword>
<proteinExistence type="predicted"/>
<dbReference type="Proteomes" id="UP000821853">
    <property type="component" value="Chromosome 4"/>
</dbReference>